<comment type="pathway">
    <text evidence="6">Glycan metabolism; bacterial cellulose biosynthesis.</text>
</comment>
<keyword evidence="6" id="KW-0997">Cell inner membrane</keyword>
<comment type="function">
    <text evidence="6">Binds the cellulose synthase activator, bis-(3'-5') cyclic diguanylic acid (c-di-GMP).</text>
</comment>
<dbReference type="UniPathway" id="UPA00694"/>
<dbReference type="Pfam" id="PF03170">
    <property type="entry name" value="BcsB"/>
    <property type="match status" value="2"/>
</dbReference>
<dbReference type="GO" id="GO:0006011">
    <property type="term" value="P:UDP-alpha-D-glucose metabolic process"/>
    <property type="evidence" value="ECO:0007669"/>
    <property type="project" value="InterPro"/>
</dbReference>
<dbReference type="InterPro" id="IPR018513">
    <property type="entry name" value="Cell_synthase_bac"/>
</dbReference>
<comment type="similarity">
    <text evidence="6">Belongs to the AcsB/BcsB family.</text>
</comment>
<evidence type="ECO:0000256" key="3">
    <source>
        <dbReference type="ARBA" id="ARBA00022692"/>
    </source>
</evidence>
<reference evidence="7 8" key="1">
    <citation type="submission" date="2020-01" db="EMBL/GenBank/DDBJ databases">
        <title>Genomes of bacteria type strains.</title>
        <authorList>
            <person name="Chen J."/>
            <person name="Zhu S."/>
            <person name="Yang J."/>
        </authorList>
    </citation>
    <scope>NUCLEOTIDE SEQUENCE [LARGE SCALE GENOMIC DNA]</scope>
    <source>
        <strain evidence="7 8">LMG 24078</strain>
    </source>
</reference>
<dbReference type="GO" id="GO:0030244">
    <property type="term" value="P:cellulose biosynthetic process"/>
    <property type="evidence" value="ECO:0007669"/>
    <property type="project" value="UniProtKB-KW"/>
</dbReference>
<feature type="signal peptide" evidence="6">
    <location>
        <begin position="1"/>
        <end position="20"/>
    </location>
</feature>
<dbReference type="EMBL" id="JAAAWO010000012">
    <property type="protein sequence ID" value="NDW16770.1"/>
    <property type="molecule type" value="Genomic_DNA"/>
</dbReference>
<dbReference type="RefSeq" id="WP_163107354.1">
    <property type="nucleotide sequence ID" value="NZ_JAAAWO010000012.1"/>
</dbReference>
<dbReference type="GO" id="GO:0005886">
    <property type="term" value="C:plasma membrane"/>
    <property type="evidence" value="ECO:0007669"/>
    <property type="project" value="UniProtKB-SubCell"/>
</dbReference>
<keyword evidence="8" id="KW-1185">Reference proteome</keyword>
<evidence type="ECO:0000256" key="4">
    <source>
        <dbReference type="ARBA" id="ARBA00022989"/>
    </source>
</evidence>
<name>A0A6N9THX7_9ALTE</name>
<evidence type="ECO:0000256" key="2">
    <source>
        <dbReference type="ARBA" id="ARBA00022475"/>
    </source>
</evidence>
<keyword evidence="2 6" id="KW-1003">Cell membrane</keyword>
<keyword evidence="6" id="KW-0135">Cellulose biosynthesis</keyword>
<comment type="subcellular location">
    <subcellularLocation>
        <location evidence="6">Cell inner membrane</location>
    </subcellularLocation>
    <subcellularLocation>
        <location evidence="1">Cell membrane</location>
        <topology evidence="1">Single-pass membrane protein</topology>
    </subcellularLocation>
</comment>
<protein>
    <recommendedName>
        <fullName evidence="6">Cyclic di-GMP-binding protein</fullName>
    </recommendedName>
    <alternativeName>
        <fullName evidence="6">Cellulose synthase regulatory subunit</fullName>
    </alternativeName>
</protein>
<sequence length="775" mass="85181">MIKIYPMLLLSLLLAFTVNAETNTYRLTDFFAGESIIRLEGKADSIDFAIPLASITDVDNAVLTLDVISSKALIEKRSQLVVRFNNATIGQIRFDPDRPSLISEVSIPAKLWRDGFNTLTFSVSQHYANQCVDGSAPELWSEVNMYNSTLQITSSNNVDTFTFDKLDGFFNPGIGGLRDVSLITATDVEGDISKRTLSLVGQALALRNQYQPLELKHETFDEGYVLPELDTANEGQRWTEENIQRYERSAWYTRDNYKNNRSGNALAKSQTQQLHVIVGTASSLSPVLSDTTVNSIKGPYLKTEVTPSFSIGNRVIIPSTFRLIVSGNTTDDVHKAAQTLAVMDDEINVTSQITVLSHAGMEATRLQKQLVAAPDTAYEFQDLGISAARFRDEGDFSKRASFLLPADFYVPENASVGLLLNFGYGAGNGPGSIMNVKVNNELVHGLALDNPNGQVFKNYKLSIPARYLKGGANNIDFDVTLRAPLAGVACDEVAGSHLIFQLENTSAIDLPDAGHVAVQPSLTLFGETAYPLARFESAPASSIIIPSSDFMDSALTISAKLAQVANAPLLNVTINNMALESIPSDAIAGSAIILGTPDSLSQVQQSEFTTAIEATKRWSYQLQNNLHNRVRNLTQDRSFKAMKVEGNTIQESDLGPQAILTAHANPNSNDTLFIVAAQTSELLNDRVSDLVSLSMWGQLAGDFFAWSDSRAPSLIMQVNETYEIGESDDAWLQLRLWLSNNPWYWLVGFVVLVFSISLLIYLLLKRRNKKVQDSW</sequence>
<keyword evidence="6" id="KW-0973">c-di-GMP</keyword>
<evidence type="ECO:0000256" key="6">
    <source>
        <dbReference type="RuleBase" id="RU365021"/>
    </source>
</evidence>
<organism evidence="7 8">
    <name type="scientific">Alteromonas genovensis</name>
    <dbReference type="NCBI Taxonomy" id="471225"/>
    <lineage>
        <taxon>Bacteria</taxon>
        <taxon>Pseudomonadati</taxon>
        <taxon>Pseudomonadota</taxon>
        <taxon>Gammaproteobacteria</taxon>
        <taxon>Alteromonadales</taxon>
        <taxon>Alteromonadaceae</taxon>
        <taxon>Alteromonas/Salinimonas group</taxon>
        <taxon>Alteromonas</taxon>
    </lineage>
</organism>
<evidence type="ECO:0000313" key="7">
    <source>
        <dbReference type="EMBL" id="NDW16770.1"/>
    </source>
</evidence>
<keyword evidence="4 6" id="KW-1133">Transmembrane helix</keyword>
<keyword evidence="5 6" id="KW-0472">Membrane</keyword>
<keyword evidence="3 6" id="KW-0812">Transmembrane</keyword>
<feature type="chain" id="PRO_5027136140" description="Cyclic di-GMP-binding protein" evidence="6">
    <location>
        <begin position="21"/>
        <end position="775"/>
    </location>
</feature>
<proteinExistence type="inferred from homology"/>
<dbReference type="PANTHER" id="PTHR39083">
    <property type="entry name" value="CYCLIC DI-GMP-BINDING PROTEIN"/>
    <property type="match status" value="1"/>
</dbReference>
<evidence type="ECO:0000313" key="8">
    <source>
        <dbReference type="Proteomes" id="UP000471381"/>
    </source>
</evidence>
<comment type="subunit">
    <text evidence="6">Tightly associated with the cellulose synthase catalytic subunit.</text>
</comment>
<evidence type="ECO:0000256" key="1">
    <source>
        <dbReference type="ARBA" id="ARBA00004162"/>
    </source>
</evidence>
<dbReference type="AlphaFoldDB" id="A0A6N9THX7"/>
<comment type="caution">
    <text evidence="7">The sequence shown here is derived from an EMBL/GenBank/DDBJ whole genome shotgun (WGS) entry which is preliminary data.</text>
</comment>
<dbReference type="Gene3D" id="2.60.120.260">
    <property type="entry name" value="Galactose-binding domain-like"/>
    <property type="match status" value="2"/>
</dbReference>
<gene>
    <name evidence="7" type="ORF">GTQ48_14755</name>
</gene>
<evidence type="ECO:0000256" key="5">
    <source>
        <dbReference type="ARBA" id="ARBA00023136"/>
    </source>
</evidence>
<accession>A0A6N9THX7</accession>
<feature type="transmembrane region" description="Helical" evidence="6">
    <location>
        <begin position="743"/>
        <end position="764"/>
    </location>
</feature>
<dbReference type="PANTHER" id="PTHR39083:SF1">
    <property type="entry name" value="CYCLIC DI-GMP-BINDING PROTEIN"/>
    <property type="match status" value="1"/>
</dbReference>
<keyword evidence="6" id="KW-0732">Signal</keyword>
<dbReference type="Proteomes" id="UP000471381">
    <property type="component" value="Unassembled WGS sequence"/>
</dbReference>